<keyword evidence="2" id="KW-1185">Reference proteome</keyword>
<dbReference type="RefSeq" id="WP_146821197.1">
    <property type="nucleotide sequence ID" value="NZ_CP029077.1"/>
</dbReference>
<name>A0A5B8XFW0_9RICK</name>
<accession>A0A5B8XFW0</accession>
<protein>
    <submittedName>
        <fullName evidence="1">Uncharacterized protein</fullName>
    </submittedName>
</protein>
<dbReference type="AlphaFoldDB" id="A0A5B8XFW0"/>
<organism evidence="1 2">
    <name type="scientific">Candidatus Deianiraea vastatrix</name>
    <dbReference type="NCBI Taxonomy" id="2163644"/>
    <lineage>
        <taxon>Bacteria</taxon>
        <taxon>Pseudomonadati</taxon>
        <taxon>Pseudomonadota</taxon>
        <taxon>Alphaproteobacteria</taxon>
        <taxon>Rickettsiales</taxon>
        <taxon>Candidatus Deianiraeaceae</taxon>
        <taxon>Candidatus Deianiraea</taxon>
    </lineage>
</organism>
<evidence type="ECO:0000313" key="1">
    <source>
        <dbReference type="EMBL" id="QED23809.1"/>
    </source>
</evidence>
<proteinExistence type="predicted"/>
<evidence type="ECO:0000313" key="2">
    <source>
        <dbReference type="Proteomes" id="UP000321934"/>
    </source>
</evidence>
<sequence>MFESKYNQSLKRVIQKVKDKNSSNMLDEFIADELNSDNSISKDLKEVSLDEDKRYNDSLQKLMDMMKSDKKK</sequence>
<dbReference type="EMBL" id="CP029077">
    <property type="protein sequence ID" value="QED23809.1"/>
    <property type="molecule type" value="Genomic_DNA"/>
</dbReference>
<dbReference type="Proteomes" id="UP000321934">
    <property type="component" value="Chromosome"/>
</dbReference>
<reference evidence="1 2" key="1">
    <citation type="journal article" date="2019" name="ISME J.">
        <title>Deianiraea, an extracellular bacterium associated with the ciliate Paramecium, suggests an alternative scenario for the evolution of Rickettsiales.</title>
        <authorList>
            <person name="Castelli M."/>
            <person name="Sabaneyeva E."/>
            <person name="Lanzoni O."/>
            <person name="Lebedeva N."/>
            <person name="Floriano A.M."/>
            <person name="Gaiarsa S."/>
            <person name="Benken K."/>
            <person name="Modeo L."/>
            <person name="Bandi C."/>
            <person name="Potekhin A."/>
            <person name="Sassera D."/>
            <person name="Petroni G."/>
        </authorList>
    </citation>
    <scope>NUCLEOTIDE SEQUENCE [LARGE SCALE GENOMIC DNA]</scope>
    <source>
        <strain evidence="1">CyL4-1</strain>
    </source>
</reference>
<gene>
    <name evidence="1" type="ORF">Deia_01027</name>
</gene>